<name>A0A381X070_9ZZZZ</name>
<keyword evidence="1" id="KW-0472">Membrane</keyword>
<sequence>MINTILSTHYRPWTVMLVITLVTLFITGCYTIRVFHDTDMLREKHDGEIYSISMPFTDRQIGGPSKVRSACPSGASLVVIEQTVTDGMAHYFSLGFYSPNTIRVWCKRRIR</sequence>
<accession>A0A381X070</accession>
<proteinExistence type="predicted"/>
<reference evidence="2" key="1">
    <citation type="submission" date="2018-05" db="EMBL/GenBank/DDBJ databases">
        <authorList>
            <person name="Lanie J.A."/>
            <person name="Ng W.-L."/>
            <person name="Kazmierczak K.M."/>
            <person name="Andrzejewski T.M."/>
            <person name="Davidsen T.M."/>
            <person name="Wayne K.J."/>
            <person name="Tettelin H."/>
            <person name="Glass J.I."/>
            <person name="Rusch D."/>
            <person name="Podicherti R."/>
            <person name="Tsui H.-C.T."/>
            <person name="Winkler M.E."/>
        </authorList>
    </citation>
    <scope>NUCLEOTIDE SEQUENCE</scope>
</reference>
<protein>
    <submittedName>
        <fullName evidence="2">Uncharacterized protein</fullName>
    </submittedName>
</protein>
<feature type="transmembrane region" description="Helical" evidence="1">
    <location>
        <begin position="12"/>
        <end position="35"/>
    </location>
</feature>
<gene>
    <name evidence="2" type="ORF">METZ01_LOCUS110954</name>
</gene>
<keyword evidence="1" id="KW-0812">Transmembrane</keyword>
<dbReference type="AlphaFoldDB" id="A0A381X070"/>
<evidence type="ECO:0000256" key="1">
    <source>
        <dbReference type="SAM" id="Phobius"/>
    </source>
</evidence>
<dbReference type="InterPro" id="IPR010438">
    <property type="entry name" value="Lambda_Bor"/>
</dbReference>
<keyword evidence="1" id="KW-1133">Transmembrane helix</keyword>
<evidence type="ECO:0000313" key="2">
    <source>
        <dbReference type="EMBL" id="SVA58100.1"/>
    </source>
</evidence>
<dbReference type="EMBL" id="UINC01013449">
    <property type="protein sequence ID" value="SVA58100.1"/>
    <property type="molecule type" value="Genomic_DNA"/>
</dbReference>
<dbReference type="Pfam" id="PF06291">
    <property type="entry name" value="Lambda_Bor"/>
    <property type="match status" value="1"/>
</dbReference>
<organism evidence="2">
    <name type="scientific">marine metagenome</name>
    <dbReference type="NCBI Taxonomy" id="408172"/>
    <lineage>
        <taxon>unclassified sequences</taxon>
        <taxon>metagenomes</taxon>
        <taxon>ecological metagenomes</taxon>
    </lineage>
</organism>